<sequence>MSAAWCGDGCRDFGCVEGGAAYVPLDPEYPAERLAFMLRDSGASVLVGVEEVLDELPVGRGFVRSRWMSRWWWGLWRRSRPLLLNWTCWQASWRM</sequence>
<dbReference type="Proteomes" id="UP000319103">
    <property type="component" value="Unassembled WGS sequence"/>
</dbReference>
<name>A0A540W166_9ACTN</name>
<gene>
    <name evidence="2" type="ORF">E6W39_11415</name>
</gene>
<dbReference type="AlphaFoldDB" id="A0A540W166"/>
<feature type="domain" description="AMP-dependent synthetase/ligase" evidence="1">
    <location>
        <begin position="13"/>
        <end position="50"/>
    </location>
</feature>
<evidence type="ECO:0000259" key="1">
    <source>
        <dbReference type="Pfam" id="PF00501"/>
    </source>
</evidence>
<dbReference type="InterPro" id="IPR000873">
    <property type="entry name" value="AMP-dep_synth/lig_dom"/>
</dbReference>
<dbReference type="SUPFAM" id="SSF56801">
    <property type="entry name" value="Acetyl-CoA synthetase-like"/>
    <property type="match status" value="1"/>
</dbReference>
<dbReference type="Pfam" id="PF00501">
    <property type="entry name" value="AMP-binding"/>
    <property type="match status" value="1"/>
</dbReference>
<dbReference type="EMBL" id="VIGB01000003">
    <property type="protein sequence ID" value="TQF02758.1"/>
    <property type="molecule type" value="Genomic_DNA"/>
</dbReference>
<dbReference type="OrthoDB" id="2472181at2"/>
<keyword evidence="3" id="KW-1185">Reference proteome</keyword>
<accession>A0A540W166</accession>
<comment type="caution">
    <text evidence="2">The sequence shown here is derived from an EMBL/GenBank/DDBJ whole genome shotgun (WGS) entry which is preliminary data.</text>
</comment>
<protein>
    <submittedName>
        <fullName evidence="2">AMP-binding protein</fullName>
    </submittedName>
</protein>
<evidence type="ECO:0000313" key="2">
    <source>
        <dbReference type="EMBL" id="TQF02758.1"/>
    </source>
</evidence>
<evidence type="ECO:0000313" key="3">
    <source>
        <dbReference type="Proteomes" id="UP000319103"/>
    </source>
</evidence>
<reference evidence="2 3" key="1">
    <citation type="submission" date="2019-06" db="EMBL/GenBank/DDBJ databases">
        <title>Description of Kitasatospora acidophila sp. nov. isolated from pine grove soil, and reclassification of Streptomyces novaecaesareae to Kitasatospora novaeceasareae comb. nov.</title>
        <authorList>
            <person name="Kim M.J."/>
        </authorList>
    </citation>
    <scope>NUCLEOTIDE SEQUENCE [LARGE SCALE GENOMIC DNA]</scope>
    <source>
        <strain evidence="2 3">MMS16-CNU292</strain>
    </source>
</reference>
<organism evidence="2 3">
    <name type="scientific">Kitasatospora acidiphila</name>
    <dbReference type="NCBI Taxonomy" id="2567942"/>
    <lineage>
        <taxon>Bacteria</taxon>
        <taxon>Bacillati</taxon>
        <taxon>Actinomycetota</taxon>
        <taxon>Actinomycetes</taxon>
        <taxon>Kitasatosporales</taxon>
        <taxon>Streptomycetaceae</taxon>
        <taxon>Kitasatospora</taxon>
    </lineage>
</organism>
<proteinExistence type="predicted"/>
<dbReference type="Gene3D" id="3.40.50.980">
    <property type="match status" value="1"/>
</dbReference>